<dbReference type="NCBIfam" id="TIGR00229">
    <property type="entry name" value="sensory_box"/>
    <property type="match status" value="1"/>
</dbReference>
<dbReference type="InterPro" id="IPR035965">
    <property type="entry name" value="PAS-like_dom_sf"/>
</dbReference>
<organism evidence="2 3">
    <name type="scientific">Methylobacterium pseudosasicola</name>
    <dbReference type="NCBI Taxonomy" id="582667"/>
    <lineage>
        <taxon>Bacteria</taxon>
        <taxon>Pseudomonadati</taxon>
        <taxon>Pseudomonadota</taxon>
        <taxon>Alphaproteobacteria</taxon>
        <taxon>Hyphomicrobiales</taxon>
        <taxon>Methylobacteriaceae</taxon>
        <taxon>Methylobacterium</taxon>
    </lineage>
</organism>
<keyword evidence="3" id="KW-1185">Reference proteome</keyword>
<dbReference type="OrthoDB" id="7989162at2"/>
<accession>A0A1I4RYG1</accession>
<dbReference type="RefSeq" id="WP_092045259.1">
    <property type="nucleotide sequence ID" value="NZ_FOTK01000038.1"/>
</dbReference>
<dbReference type="STRING" id="582667.SAMN05192568_103867"/>
<dbReference type="CDD" id="cd00130">
    <property type="entry name" value="PAS"/>
    <property type="match status" value="1"/>
</dbReference>
<evidence type="ECO:0000313" key="2">
    <source>
        <dbReference type="EMBL" id="SFM57285.1"/>
    </source>
</evidence>
<dbReference type="EMBL" id="FOTK01000038">
    <property type="protein sequence ID" value="SFM57285.1"/>
    <property type="molecule type" value="Genomic_DNA"/>
</dbReference>
<dbReference type="Proteomes" id="UP000199048">
    <property type="component" value="Unassembled WGS sequence"/>
</dbReference>
<sequence length="195" mass="20992">MRSDVTHGFSENVDRLRGALEASCVVGTWDWDHVRGVVTYDAGAARLLTGDAALAEREISGMSAAAAVHPDDREWLAEHMRQAARAGGLVLSEYRVIAPDGAVSWLLSRGRTYRDHFDRPLRSRGILIDITEMRDGGARYVMGSASQAGDPIERAADLAIALKETLGSDAPAELRAAADVLLFNLGHAIAQGWPS</sequence>
<gene>
    <name evidence="2" type="ORF">SAMN05192568_103867</name>
</gene>
<reference evidence="3" key="1">
    <citation type="submission" date="2016-10" db="EMBL/GenBank/DDBJ databases">
        <authorList>
            <person name="Varghese N."/>
            <person name="Submissions S."/>
        </authorList>
    </citation>
    <scope>NUCLEOTIDE SEQUENCE [LARGE SCALE GENOMIC DNA]</scope>
    <source>
        <strain evidence="3">BL36</strain>
    </source>
</reference>
<dbReference type="InterPro" id="IPR013655">
    <property type="entry name" value="PAS_fold_3"/>
</dbReference>
<proteinExistence type="predicted"/>
<dbReference type="InterPro" id="IPR000014">
    <property type="entry name" value="PAS"/>
</dbReference>
<dbReference type="PROSITE" id="PS50113">
    <property type="entry name" value="PAC"/>
    <property type="match status" value="1"/>
</dbReference>
<dbReference type="InterPro" id="IPR000700">
    <property type="entry name" value="PAS-assoc_C"/>
</dbReference>
<dbReference type="Gene3D" id="3.30.450.20">
    <property type="entry name" value="PAS domain"/>
    <property type="match status" value="1"/>
</dbReference>
<protein>
    <submittedName>
        <fullName evidence="2">PAS domain S-box-containing protein</fullName>
    </submittedName>
</protein>
<dbReference type="Gene3D" id="2.10.70.100">
    <property type="match status" value="1"/>
</dbReference>
<dbReference type="AlphaFoldDB" id="A0A1I4RYG1"/>
<evidence type="ECO:0000259" key="1">
    <source>
        <dbReference type="PROSITE" id="PS50113"/>
    </source>
</evidence>
<name>A0A1I4RYG1_9HYPH</name>
<dbReference type="Pfam" id="PF08447">
    <property type="entry name" value="PAS_3"/>
    <property type="match status" value="1"/>
</dbReference>
<evidence type="ECO:0000313" key="3">
    <source>
        <dbReference type="Proteomes" id="UP000199048"/>
    </source>
</evidence>
<dbReference type="SUPFAM" id="SSF55785">
    <property type="entry name" value="PYP-like sensor domain (PAS domain)"/>
    <property type="match status" value="1"/>
</dbReference>
<feature type="domain" description="PAC" evidence="1">
    <location>
        <begin position="90"/>
        <end position="142"/>
    </location>
</feature>